<sequence length="770" mass="84699">MVFSLFRWLEEFKRGLGSGGAAISSIEVAGGIPEHVSSVIKAWFDPVFYGAAYPDVMAAGLDPLSHYITHGAAEMRDPNRWFSTRFYVQANPEVVASGINPLLHYVTSGHLEERFPSALERQRIQDLGGLPPVRVDSVAIALTVSQVELSEASDLDDWAVAMVAQALDPDSYSAQLSEYGVQADDLARHYLLEGWAMSLDPSPEFSTRFYLATNPDVGQAGVNPFLHYLTEGRKEGRAGLPSVTDAGGDDFNAERDLVATEFNAKFYLSLYPDITEEGALDHFVLTGWREGRDPNPRFSTSNYLEMYPDIRASGINPFYHYLLTGRLEGRLPKQELGYRFDVLRKLQRIDRTVEDYRRHVARVRQTASARLGDLGGLLTRSMGAACYITVSHDDFTRNFGGVQLVVMREAEAVSAMGRDHIHLFPSAPLPVVEMEDPEPKIGVLVNGMLLGHFKAVDLAEAFKGLKASGLSDCTFAVHSLLGHGVDGVIDVIQAAGGRGGWFWVHDYASICSGFTLLRNDVQFCDAPPINSTACMVCSYRPLRVEQVRSHDRVFRALDMGVVAPSQSALDVWASASSYPVREARVHLHAALVQPGARSKRAPRKPGPLRVAFLGLPSIHKGWGAFRDLALSLEGDDRYEFHHLGKNPQGGLPIKFTEVLVNMTDLDCMVRTVRELDIDVALVWALWPETFCITAYEAVAGGAAILTYRESGNVAAMVRETGVGEVLDTEAALKAMFADGSVYRVAKRRPKSRLQVEFGRMTVDLLSETAG</sequence>
<evidence type="ECO:0000313" key="1">
    <source>
        <dbReference type="EMBL" id="QYC09516.1"/>
    </source>
</evidence>
<keyword evidence="2" id="KW-1185">Reference proteome</keyword>
<dbReference type="RefSeq" id="WP_219355085.1">
    <property type="nucleotide sequence ID" value="NZ_CP080034.1"/>
</dbReference>
<reference evidence="1 2" key="1">
    <citation type="submission" date="2021-07" db="EMBL/GenBank/DDBJ databases">
        <title>Isolation and characterization of bacteria from a gold mining with a capacity of golden bioaccumulation.</title>
        <authorList>
            <person name="Yang X.J."/>
        </authorList>
    </citation>
    <scope>NUCLEOTIDE SEQUENCE [LARGE SCALE GENOMIC DNA]</scope>
    <source>
        <strain evidence="1 2">Au29</strain>
    </source>
</reference>
<dbReference type="Proteomes" id="UP000824334">
    <property type="component" value="Chromosome"/>
</dbReference>
<evidence type="ECO:0000313" key="2">
    <source>
        <dbReference type="Proteomes" id="UP000824334"/>
    </source>
</evidence>
<accession>A0ABX8TEB0</accession>
<proteinExistence type="predicted"/>
<gene>
    <name evidence="1" type="ORF">KWG56_13045</name>
</gene>
<protein>
    <recommendedName>
        <fullName evidence="3">Glycosyl transferase family 1 domain-containing protein</fullName>
    </recommendedName>
</protein>
<dbReference type="EMBL" id="CP080034">
    <property type="protein sequence ID" value="QYC09516.1"/>
    <property type="molecule type" value="Genomic_DNA"/>
</dbReference>
<dbReference type="GeneID" id="94376205"/>
<name>A0ABX8TEB0_9CAUL</name>
<evidence type="ECO:0008006" key="3">
    <source>
        <dbReference type="Google" id="ProtNLM"/>
    </source>
</evidence>
<organism evidence="1 2">
    <name type="scientific">Brevundimonas nasdae</name>
    <dbReference type="NCBI Taxonomy" id="172043"/>
    <lineage>
        <taxon>Bacteria</taxon>
        <taxon>Pseudomonadati</taxon>
        <taxon>Pseudomonadota</taxon>
        <taxon>Alphaproteobacteria</taxon>
        <taxon>Caulobacterales</taxon>
        <taxon>Caulobacteraceae</taxon>
        <taxon>Brevundimonas</taxon>
    </lineage>
</organism>